<accession>A0ABQ4WJX8</accession>
<reference evidence="4" key="1">
    <citation type="journal article" date="2022" name="Int. J. Mol. Sci.">
        <title>Draft Genome of Tanacetum Coccineum: Genomic Comparison of Closely Related Tanacetum-Family Plants.</title>
        <authorList>
            <person name="Yamashiro T."/>
            <person name="Shiraishi A."/>
            <person name="Nakayama K."/>
            <person name="Satake H."/>
        </authorList>
    </citation>
    <scope>NUCLEOTIDE SEQUENCE</scope>
</reference>
<feature type="compositionally biased region" description="Basic and acidic residues" evidence="2">
    <location>
        <begin position="85"/>
        <end position="109"/>
    </location>
</feature>
<feature type="region of interest" description="Disordered" evidence="2">
    <location>
        <begin position="82"/>
        <end position="109"/>
    </location>
</feature>
<protein>
    <submittedName>
        <fullName evidence="4">Ribonuclease H-like domain-containing protein</fullName>
    </submittedName>
</protein>
<dbReference type="Proteomes" id="UP001151760">
    <property type="component" value="Unassembled WGS sequence"/>
</dbReference>
<comment type="caution">
    <text evidence="4">The sequence shown here is derived from an EMBL/GenBank/DDBJ whole genome shotgun (WGS) entry which is preliminary data.</text>
</comment>
<evidence type="ECO:0000256" key="2">
    <source>
        <dbReference type="SAM" id="MobiDB-lite"/>
    </source>
</evidence>
<gene>
    <name evidence="4" type="ORF">Tco_0626552</name>
</gene>
<dbReference type="EMBL" id="BQNB010008709">
    <property type="protein sequence ID" value="GJS53190.1"/>
    <property type="molecule type" value="Genomic_DNA"/>
</dbReference>
<keyword evidence="5" id="KW-1185">Reference proteome</keyword>
<evidence type="ECO:0000259" key="3">
    <source>
        <dbReference type="Pfam" id="PF07727"/>
    </source>
</evidence>
<evidence type="ECO:0000256" key="1">
    <source>
        <dbReference type="SAM" id="Coils"/>
    </source>
</evidence>
<name>A0ABQ4WJX8_9ASTR</name>
<dbReference type="Pfam" id="PF07727">
    <property type="entry name" value="RVT_2"/>
    <property type="match status" value="1"/>
</dbReference>
<dbReference type="InterPro" id="IPR013103">
    <property type="entry name" value="RVT_2"/>
</dbReference>
<sequence length="518" mass="58234">MVGKGPTWLFDLDYLTDSMNYQPVTAENKANKTAGSKEANHSAGTQDNTVIENSKIEGEPAQEYCVLPMWSSYTSTIKSLVKSSKANDEGEKSNKDTGLKTNEEPVDKEDQAFLEELKRLKRQENKANDAAEALRKEFAQEAEDWLIQAGAARATGTNTVNTVSIPISIASPSNVFSTGGPALNNTDQDDSQIPALKDIYDNPSDGGAVADFTNLESTMNVSLIPTSRIHSIHPITQILGDPKSAVQTRSKVNKSSGAHAFVSYIQKQRRNNHKDFQHCLFACFISQIEPKKISEALEDENLPYGKKVIGTKWVYRNKKDKRGVVVRNKARLVAHGYRQEEGIDYDVVFALVARIEAIRIFWTFASYMGFIFLDPKNPNKVYKVVEIPQGLSPSSQNLISVLLMNLSALMKSRFQMEKPPSSGLQVKQKKMEFYKESFSTSKVKPNWPLVAKGVIIRPEAYSDRRCWKQSDRKSTIGVCQFSWQETYFMALQEADNCGYCLLQRQNLFAAANYYRQFM</sequence>
<evidence type="ECO:0000313" key="4">
    <source>
        <dbReference type="EMBL" id="GJS53190.1"/>
    </source>
</evidence>
<feature type="coiled-coil region" evidence="1">
    <location>
        <begin position="114"/>
        <end position="141"/>
    </location>
</feature>
<keyword evidence="1" id="KW-0175">Coiled coil</keyword>
<feature type="region of interest" description="Disordered" evidence="2">
    <location>
        <begin position="30"/>
        <end position="49"/>
    </location>
</feature>
<proteinExistence type="predicted"/>
<reference evidence="4" key="2">
    <citation type="submission" date="2022-01" db="EMBL/GenBank/DDBJ databases">
        <authorList>
            <person name="Yamashiro T."/>
            <person name="Shiraishi A."/>
            <person name="Satake H."/>
            <person name="Nakayama K."/>
        </authorList>
    </citation>
    <scope>NUCLEOTIDE SEQUENCE</scope>
</reference>
<organism evidence="4 5">
    <name type="scientific">Tanacetum coccineum</name>
    <dbReference type="NCBI Taxonomy" id="301880"/>
    <lineage>
        <taxon>Eukaryota</taxon>
        <taxon>Viridiplantae</taxon>
        <taxon>Streptophyta</taxon>
        <taxon>Embryophyta</taxon>
        <taxon>Tracheophyta</taxon>
        <taxon>Spermatophyta</taxon>
        <taxon>Magnoliopsida</taxon>
        <taxon>eudicotyledons</taxon>
        <taxon>Gunneridae</taxon>
        <taxon>Pentapetalae</taxon>
        <taxon>asterids</taxon>
        <taxon>campanulids</taxon>
        <taxon>Asterales</taxon>
        <taxon>Asteraceae</taxon>
        <taxon>Asteroideae</taxon>
        <taxon>Anthemideae</taxon>
        <taxon>Anthemidinae</taxon>
        <taxon>Tanacetum</taxon>
    </lineage>
</organism>
<evidence type="ECO:0000313" key="5">
    <source>
        <dbReference type="Proteomes" id="UP001151760"/>
    </source>
</evidence>
<feature type="domain" description="Reverse transcriptase Ty1/copia-type" evidence="3">
    <location>
        <begin position="301"/>
        <end position="367"/>
    </location>
</feature>